<gene>
    <name evidence="2" type="ORF">BJY14_006852</name>
</gene>
<dbReference type="AlphaFoldDB" id="A0A7Y9ENI6"/>
<protein>
    <submittedName>
        <fullName evidence="2">Uncharacterized protein</fullName>
    </submittedName>
</protein>
<name>A0A7Y9ENI6_9ACTN</name>
<comment type="caution">
    <text evidence="2">The sequence shown here is derived from an EMBL/GenBank/DDBJ whole genome shotgun (WGS) entry which is preliminary data.</text>
</comment>
<dbReference type="Proteomes" id="UP000529783">
    <property type="component" value="Unassembled WGS sequence"/>
</dbReference>
<evidence type="ECO:0000313" key="3">
    <source>
        <dbReference type="Proteomes" id="UP000529783"/>
    </source>
</evidence>
<evidence type="ECO:0000256" key="1">
    <source>
        <dbReference type="SAM" id="MobiDB-lite"/>
    </source>
</evidence>
<sequence>MTTPGGAVVHRPDGVAYLYTVSTVAAGSAPFSVIDTGDGSRESGTSISRGTPG</sequence>
<organism evidence="2 3">
    <name type="scientific">Actinomadura luteofluorescens</name>
    <dbReference type="NCBI Taxonomy" id="46163"/>
    <lineage>
        <taxon>Bacteria</taxon>
        <taxon>Bacillati</taxon>
        <taxon>Actinomycetota</taxon>
        <taxon>Actinomycetes</taxon>
        <taxon>Streptosporangiales</taxon>
        <taxon>Thermomonosporaceae</taxon>
        <taxon>Actinomadura</taxon>
    </lineage>
</organism>
<accession>A0A7Y9ENI6</accession>
<reference evidence="2 3" key="1">
    <citation type="submission" date="2020-07" db="EMBL/GenBank/DDBJ databases">
        <title>Sequencing the genomes of 1000 actinobacteria strains.</title>
        <authorList>
            <person name="Klenk H.-P."/>
        </authorList>
    </citation>
    <scope>NUCLEOTIDE SEQUENCE [LARGE SCALE GENOMIC DNA]</scope>
    <source>
        <strain evidence="2 3">DSM 40398</strain>
    </source>
</reference>
<feature type="region of interest" description="Disordered" evidence="1">
    <location>
        <begin position="34"/>
        <end position="53"/>
    </location>
</feature>
<dbReference type="EMBL" id="JACCBA010000001">
    <property type="protein sequence ID" value="NYD50869.1"/>
    <property type="molecule type" value="Genomic_DNA"/>
</dbReference>
<evidence type="ECO:0000313" key="2">
    <source>
        <dbReference type="EMBL" id="NYD50869.1"/>
    </source>
</evidence>
<dbReference type="RefSeq" id="WP_179847354.1">
    <property type="nucleotide sequence ID" value="NZ_JACCBA010000001.1"/>
</dbReference>
<feature type="compositionally biased region" description="Polar residues" evidence="1">
    <location>
        <begin position="42"/>
        <end position="53"/>
    </location>
</feature>
<keyword evidence="3" id="KW-1185">Reference proteome</keyword>
<proteinExistence type="predicted"/>